<dbReference type="GO" id="GO:0015408">
    <property type="term" value="F:ABC-type ferric iron transporter activity"/>
    <property type="evidence" value="ECO:0007669"/>
    <property type="project" value="InterPro"/>
</dbReference>
<keyword evidence="2" id="KW-1003">Cell membrane</keyword>
<dbReference type="GO" id="GO:0015697">
    <property type="term" value="P:quaternary ammonium group transport"/>
    <property type="evidence" value="ECO:0007669"/>
    <property type="project" value="UniProtKB-ARBA"/>
</dbReference>
<dbReference type="InterPro" id="IPR008995">
    <property type="entry name" value="Mo/tungstate-bd_C_term_dom"/>
</dbReference>
<dbReference type="PROSITE" id="PS00211">
    <property type="entry name" value="ABC_TRANSPORTER_1"/>
    <property type="match status" value="1"/>
</dbReference>
<protein>
    <submittedName>
        <fullName evidence="10">ATP-binding cassette domain-containing protein</fullName>
    </submittedName>
</protein>
<keyword evidence="6" id="KW-0408">Iron</keyword>
<feature type="domain" description="ABC transporter" evidence="9">
    <location>
        <begin position="22"/>
        <end position="252"/>
    </location>
</feature>
<dbReference type="Proteomes" id="UP000478183">
    <property type="component" value="Unassembled WGS sequence"/>
</dbReference>
<dbReference type="Gene3D" id="2.40.50.140">
    <property type="entry name" value="Nucleic acid-binding proteins"/>
    <property type="match status" value="1"/>
</dbReference>
<keyword evidence="5 10" id="KW-0067">ATP-binding</keyword>
<dbReference type="SUPFAM" id="SSF52540">
    <property type="entry name" value="P-loop containing nucleoside triphosphate hydrolases"/>
    <property type="match status" value="1"/>
</dbReference>
<dbReference type="InterPro" id="IPR003439">
    <property type="entry name" value="ABC_transporter-like_ATP-bd"/>
</dbReference>
<reference evidence="10 11" key="1">
    <citation type="submission" date="2019-11" db="EMBL/GenBank/DDBJ databases">
        <authorList>
            <person name="Dong K."/>
        </authorList>
    </citation>
    <scope>NUCLEOTIDE SEQUENCE [LARGE SCALE GENOMIC DNA]</scope>
    <source>
        <strain evidence="10 11">NBRC 111993</strain>
    </source>
</reference>
<comment type="caution">
    <text evidence="10">The sequence shown here is derived from an EMBL/GenBank/DDBJ whole genome shotgun (WGS) entry which is preliminary data.</text>
</comment>
<sequence>MEHADFRGQKPVGRHVRSEPMLEITGVERRFSATHAVQGVSLTVWPGEVTCLLGPSGCGKSTTLRMIAGIEQLDAGEIRIDGRPVADARRNVPPEMRPVGMVFQDLALFPHMTVAANVGFGLSRARQGSGEVRHLLERVGLAHHADKYPHQLSGGEQQRIALVRALATQPRVMLLDEPFSSLDQRLRVEMRELALDLLREAGTAVVLVTHDSDEAMMMADRIAIMHGGRIRQEGTPLELYQQPVDLAVAGFFSELNVFDGSVAQDRIKTPIGDLAGTGMANGTAVQIAFRPEHLKVRRLAQAVVQGNSHPHVLRVQNLGRENFVEVKLPGQPDHLRCSAPGFTDLMPGDRVEIGFDPSTAMIFAH</sequence>
<evidence type="ECO:0000256" key="8">
    <source>
        <dbReference type="ARBA" id="ARBA00023136"/>
    </source>
</evidence>
<keyword evidence="4" id="KW-0547">Nucleotide-binding</keyword>
<dbReference type="CDD" id="cd03259">
    <property type="entry name" value="ABC_Carb_Solutes_like"/>
    <property type="match status" value="1"/>
</dbReference>
<keyword evidence="11" id="KW-1185">Reference proteome</keyword>
<dbReference type="Gene3D" id="2.40.50.100">
    <property type="match status" value="1"/>
</dbReference>
<dbReference type="SMART" id="SM00382">
    <property type="entry name" value="AAA"/>
    <property type="match status" value="1"/>
</dbReference>
<dbReference type="FunFam" id="3.40.50.300:FF:000425">
    <property type="entry name" value="Probable ABC transporter, ATP-binding subunit"/>
    <property type="match status" value="1"/>
</dbReference>
<keyword evidence="3" id="KW-0410">Iron transport</keyword>
<keyword evidence="7" id="KW-0406">Ion transport</keyword>
<dbReference type="OrthoDB" id="9802264at2"/>
<dbReference type="InterPro" id="IPR015853">
    <property type="entry name" value="ABC_transpr_FbpC"/>
</dbReference>
<dbReference type="GO" id="GO:0016887">
    <property type="term" value="F:ATP hydrolysis activity"/>
    <property type="evidence" value="ECO:0007669"/>
    <property type="project" value="InterPro"/>
</dbReference>
<name>A0A6L6J9Z1_9RHOB</name>
<evidence type="ECO:0000259" key="9">
    <source>
        <dbReference type="PROSITE" id="PS50893"/>
    </source>
</evidence>
<dbReference type="GO" id="GO:0043190">
    <property type="term" value="C:ATP-binding cassette (ABC) transporter complex"/>
    <property type="evidence" value="ECO:0007669"/>
    <property type="project" value="InterPro"/>
</dbReference>
<dbReference type="Gene3D" id="3.40.50.300">
    <property type="entry name" value="P-loop containing nucleotide triphosphate hydrolases"/>
    <property type="match status" value="1"/>
</dbReference>
<keyword evidence="8" id="KW-0472">Membrane</keyword>
<dbReference type="InterPro" id="IPR027417">
    <property type="entry name" value="P-loop_NTPase"/>
</dbReference>
<dbReference type="InterPro" id="IPR050093">
    <property type="entry name" value="ABC_SmlMolc_Importer"/>
</dbReference>
<organism evidence="10 11">
    <name type="scientific">Paracoccus aestuariivivens</name>
    <dbReference type="NCBI Taxonomy" id="1820333"/>
    <lineage>
        <taxon>Bacteria</taxon>
        <taxon>Pseudomonadati</taxon>
        <taxon>Pseudomonadota</taxon>
        <taxon>Alphaproteobacteria</taxon>
        <taxon>Rhodobacterales</taxon>
        <taxon>Paracoccaceae</taxon>
        <taxon>Paracoccus</taxon>
    </lineage>
</organism>
<dbReference type="SUPFAM" id="SSF50331">
    <property type="entry name" value="MOP-like"/>
    <property type="match status" value="1"/>
</dbReference>
<dbReference type="EMBL" id="WMIE01000004">
    <property type="protein sequence ID" value="MTH77928.1"/>
    <property type="molecule type" value="Genomic_DNA"/>
</dbReference>
<keyword evidence="1" id="KW-0813">Transport</keyword>
<gene>
    <name evidence="10" type="ORF">GL286_09335</name>
</gene>
<dbReference type="AlphaFoldDB" id="A0A6L6J9Z1"/>
<evidence type="ECO:0000256" key="4">
    <source>
        <dbReference type="ARBA" id="ARBA00022741"/>
    </source>
</evidence>
<dbReference type="PROSITE" id="PS50893">
    <property type="entry name" value="ABC_TRANSPORTER_2"/>
    <property type="match status" value="1"/>
</dbReference>
<evidence type="ECO:0000256" key="7">
    <source>
        <dbReference type="ARBA" id="ARBA00023065"/>
    </source>
</evidence>
<accession>A0A6L6J9Z1</accession>
<evidence type="ECO:0000313" key="11">
    <source>
        <dbReference type="Proteomes" id="UP000478183"/>
    </source>
</evidence>
<evidence type="ECO:0000256" key="2">
    <source>
        <dbReference type="ARBA" id="ARBA00022475"/>
    </source>
</evidence>
<dbReference type="InterPro" id="IPR012340">
    <property type="entry name" value="NA-bd_OB-fold"/>
</dbReference>
<dbReference type="RefSeq" id="WP_155095292.1">
    <property type="nucleotide sequence ID" value="NZ_WMIE01000004.1"/>
</dbReference>
<dbReference type="InterPro" id="IPR013611">
    <property type="entry name" value="Transp-assoc_OB_typ2"/>
</dbReference>
<evidence type="ECO:0000313" key="10">
    <source>
        <dbReference type="EMBL" id="MTH77928.1"/>
    </source>
</evidence>
<dbReference type="PANTHER" id="PTHR42781">
    <property type="entry name" value="SPERMIDINE/PUTRESCINE IMPORT ATP-BINDING PROTEIN POTA"/>
    <property type="match status" value="1"/>
</dbReference>
<dbReference type="InterPro" id="IPR003593">
    <property type="entry name" value="AAA+_ATPase"/>
</dbReference>
<evidence type="ECO:0000256" key="5">
    <source>
        <dbReference type="ARBA" id="ARBA00022840"/>
    </source>
</evidence>
<evidence type="ECO:0000256" key="1">
    <source>
        <dbReference type="ARBA" id="ARBA00022448"/>
    </source>
</evidence>
<evidence type="ECO:0000256" key="3">
    <source>
        <dbReference type="ARBA" id="ARBA00022496"/>
    </source>
</evidence>
<dbReference type="GO" id="GO:0005524">
    <property type="term" value="F:ATP binding"/>
    <property type="evidence" value="ECO:0007669"/>
    <property type="project" value="UniProtKB-KW"/>
</dbReference>
<evidence type="ECO:0000256" key="6">
    <source>
        <dbReference type="ARBA" id="ARBA00023004"/>
    </source>
</evidence>
<dbReference type="Pfam" id="PF00005">
    <property type="entry name" value="ABC_tran"/>
    <property type="match status" value="1"/>
</dbReference>
<dbReference type="Pfam" id="PF08402">
    <property type="entry name" value="TOBE_2"/>
    <property type="match status" value="1"/>
</dbReference>
<dbReference type="PANTHER" id="PTHR42781:SF4">
    <property type="entry name" value="SPERMIDINE_PUTRESCINE IMPORT ATP-BINDING PROTEIN POTA"/>
    <property type="match status" value="1"/>
</dbReference>
<dbReference type="InterPro" id="IPR017871">
    <property type="entry name" value="ABC_transporter-like_CS"/>
</dbReference>
<proteinExistence type="predicted"/>